<evidence type="ECO:0008006" key="4">
    <source>
        <dbReference type="Google" id="ProtNLM"/>
    </source>
</evidence>
<accession>A0A9D4L3C5</accession>
<protein>
    <recommendedName>
        <fullName evidence="4">Secreted protein</fullName>
    </recommendedName>
</protein>
<reference evidence="2" key="2">
    <citation type="submission" date="2020-11" db="EMBL/GenBank/DDBJ databases">
        <authorList>
            <person name="McCartney M.A."/>
            <person name="Auch B."/>
            <person name="Kono T."/>
            <person name="Mallez S."/>
            <person name="Becker A."/>
            <person name="Gohl D.M."/>
            <person name="Silverstein K.A.T."/>
            <person name="Koren S."/>
            <person name="Bechman K.B."/>
            <person name="Herman A."/>
            <person name="Abrahante J.E."/>
            <person name="Garbe J."/>
        </authorList>
    </citation>
    <scope>NUCLEOTIDE SEQUENCE</scope>
    <source>
        <strain evidence="2">Duluth1</strain>
        <tissue evidence="2">Whole animal</tissue>
    </source>
</reference>
<keyword evidence="3" id="KW-1185">Reference proteome</keyword>
<organism evidence="2 3">
    <name type="scientific">Dreissena polymorpha</name>
    <name type="common">Zebra mussel</name>
    <name type="synonym">Mytilus polymorpha</name>
    <dbReference type="NCBI Taxonomy" id="45954"/>
    <lineage>
        <taxon>Eukaryota</taxon>
        <taxon>Metazoa</taxon>
        <taxon>Spiralia</taxon>
        <taxon>Lophotrochozoa</taxon>
        <taxon>Mollusca</taxon>
        <taxon>Bivalvia</taxon>
        <taxon>Autobranchia</taxon>
        <taxon>Heteroconchia</taxon>
        <taxon>Euheterodonta</taxon>
        <taxon>Imparidentia</taxon>
        <taxon>Neoheterodontei</taxon>
        <taxon>Myida</taxon>
        <taxon>Dreissenoidea</taxon>
        <taxon>Dreissenidae</taxon>
        <taxon>Dreissena</taxon>
    </lineage>
</organism>
<feature type="signal peptide" evidence="1">
    <location>
        <begin position="1"/>
        <end position="16"/>
    </location>
</feature>
<dbReference type="AlphaFoldDB" id="A0A9D4L3C5"/>
<gene>
    <name evidence="2" type="ORF">DPMN_093661</name>
</gene>
<name>A0A9D4L3C5_DREPO</name>
<sequence>MFVYVLISSFIVATVATPSYDPRPGGCPDGWLVFKDSFTCLQMRPESTGPRPLTSVSLTTIHTLLRWRPEMNTCSSKIMPVDESKARMTFRPPSGWEALMPWWRVNGSGTPTSKCLEKHQPTL</sequence>
<comment type="caution">
    <text evidence="2">The sequence shown here is derived from an EMBL/GenBank/DDBJ whole genome shotgun (WGS) entry which is preliminary data.</text>
</comment>
<reference evidence="2" key="1">
    <citation type="journal article" date="2019" name="bioRxiv">
        <title>The Genome of the Zebra Mussel, Dreissena polymorpha: A Resource for Invasive Species Research.</title>
        <authorList>
            <person name="McCartney M.A."/>
            <person name="Auch B."/>
            <person name="Kono T."/>
            <person name="Mallez S."/>
            <person name="Zhang Y."/>
            <person name="Obille A."/>
            <person name="Becker A."/>
            <person name="Abrahante J.E."/>
            <person name="Garbe J."/>
            <person name="Badalamenti J.P."/>
            <person name="Herman A."/>
            <person name="Mangelson H."/>
            <person name="Liachko I."/>
            <person name="Sullivan S."/>
            <person name="Sone E.D."/>
            <person name="Koren S."/>
            <person name="Silverstein K.A.T."/>
            <person name="Beckman K.B."/>
            <person name="Gohl D.M."/>
        </authorList>
    </citation>
    <scope>NUCLEOTIDE SEQUENCE</scope>
    <source>
        <strain evidence="2">Duluth1</strain>
        <tissue evidence="2">Whole animal</tissue>
    </source>
</reference>
<feature type="chain" id="PRO_5038855174" description="Secreted protein" evidence="1">
    <location>
        <begin position="17"/>
        <end position="123"/>
    </location>
</feature>
<dbReference type="Proteomes" id="UP000828390">
    <property type="component" value="Unassembled WGS sequence"/>
</dbReference>
<proteinExistence type="predicted"/>
<dbReference type="EMBL" id="JAIWYP010000003">
    <property type="protein sequence ID" value="KAH3851180.1"/>
    <property type="molecule type" value="Genomic_DNA"/>
</dbReference>
<evidence type="ECO:0000256" key="1">
    <source>
        <dbReference type="SAM" id="SignalP"/>
    </source>
</evidence>
<evidence type="ECO:0000313" key="3">
    <source>
        <dbReference type="Proteomes" id="UP000828390"/>
    </source>
</evidence>
<keyword evidence="1" id="KW-0732">Signal</keyword>
<evidence type="ECO:0000313" key="2">
    <source>
        <dbReference type="EMBL" id="KAH3851180.1"/>
    </source>
</evidence>